<keyword evidence="2" id="KW-1185">Reference proteome</keyword>
<proteinExistence type="predicted"/>
<dbReference type="AlphaFoldDB" id="A0A9D4BSI1"/>
<reference evidence="1" key="2">
    <citation type="submission" date="2020-11" db="EMBL/GenBank/DDBJ databases">
        <authorList>
            <person name="McCartney M.A."/>
            <person name="Auch B."/>
            <person name="Kono T."/>
            <person name="Mallez S."/>
            <person name="Becker A."/>
            <person name="Gohl D.M."/>
            <person name="Silverstein K.A.T."/>
            <person name="Koren S."/>
            <person name="Bechman K.B."/>
            <person name="Herman A."/>
            <person name="Abrahante J.E."/>
            <person name="Garbe J."/>
        </authorList>
    </citation>
    <scope>NUCLEOTIDE SEQUENCE</scope>
    <source>
        <strain evidence="1">Duluth1</strain>
        <tissue evidence="1">Whole animal</tissue>
    </source>
</reference>
<organism evidence="1 2">
    <name type="scientific">Dreissena polymorpha</name>
    <name type="common">Zebra mussel</name>
    <name type="synonym">Mytilus polymorpha</name>
    <dbReference type="NCBI Taxonomy" id="45954"/>
    <lineage>
        <taxon>Eukaryota</taxon>
        <taxon>Metazoa</taxon>
        <taxon>Spiralia</taxon>
        <taxon>Lophotrochozoa</taxon>
        <taxon>Mollusca</taxon>
        <taxon>Bivalvia</taxon>
        <taxon>Autobranchia</taxon>
        <taxon>Heteroconchia</taxon>
        <taxon>Euheterodonta</taxon>
        <taxon>Imparidentia</taxon>
        <taxon>Neoheterodontei</taxon>
        <taxon>Myida</taxon>
        <taxon>Dreissenoidea</taxon>
        <taxon>Dreissenidae</taxon>
        <taxon>Dreissena</taxon>
    </lineage>
</organism>
<comment type="caution">
    <text evidence="1">The sequence shown here is derived from an EMBL/GenBank/DDBJ whole genome shotgun (WGS) entry which is preliminary data.</text>
</comment>
<reference evidence="1" key="1">
    <citation type="journal article" date="2019" name="bioRxiv">
        <title>The Genome of the Zebra Mussel, Dreissena polymorpha: A Resource for Invasive Species Research.</title>
        <authorList>
            <person name="McCartney M.A."/>
            <person name="Auch B."/>
            <person name="Kono T."/>
            <person name="Mallez S."/>
            <person name="Zhang Y."/>
            <person name="Obille A."/>
            <person name="Becker A."/>
            <person name="Abrahante J.E."/>
            <person name="Garbe J."/>
            <person name="Badalamenti J.P."/>
            <person name="Herman A."/>
            <person name="Mangelson H."/>
            <person name="Liachko I."/>
            <person name="Sullivan S."/>
            <person name="Sone E.D."/>
            <person name="Koren S."/>
            <person name="Silverstein K.A.T."/>
            <person name="Beckman K.B."/>
            <person name="Gohl D.M."/>
        </authorList>
    </citation>
    <scope>NUCLEOTIDE SEQUENCE</scope>
    <source>
        <strain evidence="1">Duluth1</strain>
        <tissue evidence="1">Whole animal</tissue>
    </source>
</reference>
<evidence type="ECO:0000313" key="1">
    <source>
        <dbReference type="EMBL" id="KAH3706487.1"/>
    </source>
</evidence>
<dbReference type="Proteomes" id="UP000828390">
    <property type="component" value="Unassembled WGS sequence"/>
</dbReference>
<sequence length="55" mass="6222">MKRLKKTGENRQPCRAPTDILKKSTFVRGEKYSAAGVCSVFLNNFHKSFVNVESC</sequence>
<dbReference type="EMBL" id="JAIWYP010000014">
    <property type="protein sequence ID" value="KAH3706487.1"/>
    <property type="molecule type" value="Genomic_DNA"/>
</dbReference>
<evidence type="ECO:0000313" key="2">
    <source>
        <dbReference type="Proteomes" id="UP000828390"/>
    </source>
</evidence>
<name>A0A9D4BSI1_DREPO</name>
<accession>A0A9D4BSI1</accession>
<protein>
    <submittedName>
        <fullName evidence="1">Uncharacterized protein</fullName>
    </submittedName>
</protein>
<gene>
    <name evidence="1" type="ORF">DPMN_065874</name>
</gene>